<dbReference type="InterPro" id="IPR014284">
    <property type="entry name" value="RNA_pol_sigma-70_dom"/>
</dbReference>
<feature type="domain" description="RNA polymerase sigma-70 region 2" evidence="5">
    <location>
        <begin position="40"/>
        <end position="100"/>
    </location>
</feature>
<dbReference type="Proteomes" id="UP000199356">
    <property type="component" value="Unassembled WGS sequence"/>
</dbReference>
<dbReference type="PANTHER" id="PTHR30385">
    <property type="entry name" value="SIGMA FACTOR F FLAGELLAR"/>
    <property type="match status" value="1"/>
</dbReference>
<dbReference type="Gene3D" id="1.10.1740.10">
    <property type="match status" value="1"/>
</dbReference>
<dbReference type="GO" id="GO:0003677">
    <property type="term" value="F:DNA binding"/>
    <property type="evidence" value="ECO:0007669"/>
    <property type="project" value="UniProtKB-KW"/>
</dbReference>
<evidence type="ECO:0000256" key="1">
    <source>
        <dbReference type="ARBA" id="ARBA00023015"/>
    </source>
</evidence>
<dbReference type="GO" id="GO:0006352">
    <property type="term" value="P:DNA-templated transcription initiation"/>
    <property type="evidence" value="ECO:0007669"/>
    <property type="project" value="InterPro"/>
</dbReference>
<feature type="domain" description="RNA polymerase sigma-70 region 4" evidence="6">
    <location>
        <begin position="210"/>
        <end position="260"/>
    </location>
</feature>
<keyword evidence="1" id="KW-0805">Transcription regulation</keyword>
<name>A0A1I5TUN4_9RHOB</name>
<dbReference type="GO" id="GO:0016987">
    <property type="term" value="F:sigma factor activity"/>
    <property type="evidence" value="ECO:0007669"/>
    <property type="project" value="UniProtKB-KW"/>
</dbReference>
<dbReference type="Pfam" id="PF04542">
    <property type="entry name" value="Sigma70_r2"/>
    <property type="match status" value="1"/>
</dbReference>
<evidence type="ECO:0000313" key="7">
    <source>
        <dbReference type="EMBL" id="SFP86016.1"/>
    </source>
</evidence>
<evidence type="ECO:0000256" key="4">
    <source>
        <dbReference type="ARBA" id="ARBA00023163"/>
    </source>
</evidence>
<evidence type="ECO:0000256" key="2">
    <source>
        <dbReference type="ARBA" id="ARBA00023082"/>
    </source>
</evidence>
<evidence type="ECO:0000259" key="5">
    <source>
        <dbReference type="Pfam" id="PF04542"/>
    </source>
</evidence>
<dbReference type="AlphaFoldDB" id="A0A1I5TUN4"/>
<dbReference type="PANTHER" id="PTHR30385:SF8">
    <property type="entry name" value="RNA POLYMERASE SIGMA-E FACTOR"/>
    <property type="match status" value="1"/>
</dbReference>
<sequence length="274" mass="30625">MTTAKILRNTPAASELSDNELVLDYQDDIRAGEAAAELCTRYVHLIRSFSVRMNAKMSHTFELDELIQVATEGFLKGIGRFDTSRGFAIATFVGPYVWNALSVFSERSCLQTTNKSSRVRTAMIALMKIQRERAAYGLSIEFSAADLEVVAEHHRLSLGTVRNGLRLLRQYESSAAPLEDLQDELGEEDSRGVVVDDLNANQSASITDELLACLEDREALILRKRHMGEEPVLNKHIAEELGCSEARVRQLEKKALQTLQDQLSRRGLELSDLV</sequence>
<dbReference type="SUPFAM" id="SSF88946">
    <property type="entry name" value="Sigma2 domain of RNA polymerase sigma factors"/>
    <property type="match status" value="1"/>
</dbReference>
<evidence type="ECO:0000256" key="3">
    <source>
        <dbReference type="ARBA" id="ARBA00023125"/>
    </source>
</evidence>
<keyword evidence="3" id="KW-0238">DNA-binding</keyword>
<dbReference type="RefSeq" id="WP_093424131.1">
    <property type="nucleotide sequence ID" value="NZ_FOXA01000015.1"/>
</dbReference>
<dbReference type="InterPro" id="IPR013325">
    <property type="entry name" value="RNA_pol_sigma_r2"/>
</dbReference>
<dbReference type="InterPro" id="IPR000943">
    <property type="entry name" value="RNA_pol_sigma70"/>
</dbReference>
<dbReference type="PRINTS" id="PR00046">
    <property type="entry name" value="SIGMA70FCT"/>
</dbReference>
<dbReference type="OrthoDB" id="9804285at2"/>
<dbReference type="Pfam" id="PF04545">
    <property type="entry name" value="Sigma70_r4"/>
    <property type="match status" value="1"/>
</dbReference>
<dbReference type="NCBIfam" id="TIGR02937">
    <property type="entry name" value="sigma70-ECF"/>
    <property type="match status" value="1"/>
</dbReference>
<evidence type="ECO:0000313" key="8">
    <source>
        <dbReference type="Proteomes" id="UP000199356"/>
    </source>
</evidence>
<dbReference type="SUPFAM" id="SSF88659">
    <property type="entry name" value="Sigma3 and sigma4 domains of RNA polymerase sigma factors"/>
    <property type="match status" value="1"/>
</dbReference>
<dbReference type="InterPro" id="IPR013324">
    <property type="entry name" value="RNA_pol_sigma_r3/r4-like"/>
</dbReference>
<dbReference type="InterPro" id="IPR007630">
    <property type="entry name" value="RNA_pol_sigma70_r4"/>
</dbReference>
<keyword evidence="8" id="KW-1185">Reference proteome</keyword>
<dbReference type="InterPro" id="IPR007627">
    <property type="entry name" value="RNA_pol_sigma70_r2"/>
</dbReference>
<reference evidence="7 8" key="1">
    <citation type="submission" date="2016-10" db="EMBL/GenBank/DDBJ databases">
        <authorList>
            <person name="de Groot N.N."/>
        </authorList>
    </citation>
    <scope>NUCLEOTIDE SEQUENCE [LARGE SCALE GENOMIC DNA]</scope>
    <source>
        <strain evidence="7 8">DSM 19547</strain>
    </source>
</reference>
<protein>
    <submittedName>
        <fullName evidence="7">RNA polymerase sigma factor, sigma-70 family</fullName>
    </submittedName>
</protein>
<keyword evidence="2" id="KW-0731">Sigma factor</keyword>
<dbReference type="Gene3D" id="1.20.140.160">
    <property type="match status" value="1"/>
</dbReference>
<accession>A0A1I5TUN4</accession>
<gene>
    <name evidence="7" type="ORF">SAMN04488047_1155</name>
</gene>
<evidence type="ECO:0000259" key="6">
    <source>
        <dbReference type="Pfam" id="PF04545"/>
    </source>
</evidence>
<proteinExistence type="predicted"/>
<keyword evidence="4" id="KW-0804">Transcription</keyword>
<organism evidence="7 8">
    <name type="scientific">Tranquillimonas alkanivorans</name>
    <dbReference type="NCBI Taxonomy" id="441119"/>
    <lineage>
        <taxon>Bacteria</taxon>
        <taxon>Pseudomonadati</taxon>
        <taxon>Pseudomonadota</taxon>
        <taxon>Alphaproteobacteria</taxon>
        <taxon>Rhodobacterales</taxon>
        <taxon>Roseobacteraceae</taxon>
        <taxon>Tranquillimonas</taxon>
    </lineage>
</organism>
<dbReference type="EMBL" id="FOXA01000015">
    <property type="protein sequence ID" value="SFP86016.1"/>
    <property type="molecule type" value="Genomic_DNA"/>
</dbReference>
<dbReference type="STRING" id="441119.SAMN04488047_1155"/>